<dbReference type="EMBL" id="CAXKWB010024782">
    <property type="protein sequence ID" value="CAL4126706.1"/>
    <property type="molecule type" value="Genomic_DNA"/>
</dbReference>
<keyword evidence="2" id="KW-1185">Reference proteome</keyword>
<comment type="caution">
    <text evidence="1">The sequence shown here is derived from an EMBL/GenBank/DDBJ whole genome shotgun (WGS) entry which is preliminary data.</text>
</comment>
<proteinExistence type="predicted"/>
<dbReference type="AlphaFoldDB" id="A0AAV2RIE3"/>
<evidence type="ECO:0000313" key="2">
    <source>
        <dbReference type="Proteomes" id="UP001497623"/>
    </source>
</evidence>
<protein>
    <submittedName>
        <fullName evidence="1">Uncharacterized protein</fullName>
    </submittedName>
</protein>
<reference evidence="1 2" key="1">
    <citation type="submission" date="2024-05" db="EMBL/GenBank/DDBJ databases">
        <authorList>
            <person name="Wallberg A."/>
        </authorList>
    </citation>
    <scope>NUCLEOTIDE SEQUENCE [LARGE SCALE GENOMIC DNA]</scope>
</reference>
<gene>
    <name evidence="1" type="ORF">MNOR_LOCUS25670</name>
</gene>
<accession>A0AAV2RIE3</accession>
<evidence type="ECO:0000313" key="1">
    <source>
        <dbReference type="EMBL" id="CAL4126706.1"/>
    </source>
</evidence>
<organism evidence="1 2">
    <name type="scientific">Meganyctiphanes norvegica</name>
    <name type="common">Northern krill</name>
    <name type="synonym">Thysanopoda norvegica</name>
    <dbReference type="NCBI Taxonomy" id="48144"/>
    <lineage>
        <taxon>Eukaryota</taxon>
        <taxon>Metazoa</taxon>
        <taxon>Ecdysozoa</taxon>
        <taxon>Arthropoda</taxon>
        <taxon>Crustacea</taxon>
        <taxon>Multicrustacea</taxon>
        <taxon>Malacostraca</taxon>
        <taxon>Eumalacostraca</taxon>
        <taxon>Eucarida</taxon>
        <taxon>Euphausiacea</taxon>
        <taxon>Euphausiidae</taxon>
        <taxon>Meganyctiphanes</taxon>
    </lineage>
</organism>
<dbReference type="Proteomes" id="UP001497623">
    <property type="component" value="Unassembled WGS sequence"/>
</dbReference>
<feature type="non-terminal residue" evidence="1">
    <location>
        <position position="102"/>
    </location>
</feature>
<name>A0AAV2RIE3_MEGNR</name>
<sequence length="102" mass="11719">MLSITQQCDMTRIVKVDMVKQLGQQLMVFYKQNFQFAMISPSVHQMCAHSWELFSLTDGFPIAVYAEQSVEAWNKHIRAFKSGPSARARQCSIKLNTLDIFT</sequence>